<dbReference type="AlphaFoldDB" id="A0A7S8E5M8"/>
<dbReference type="KEGG" id="pmet:G4Y79_13975"/>
<dbReference type="GO" id="GO:0004553">
    <property type="term" value="F:hydrolase activity, hydrolyzing O-glycosyl compounds"/>
    <property type="evidence" value="ECO:0007669"/>
    <property type="project" value="InterPro"/>
</dbReference>
<dbReference type="EMBL" id="CP062983">
    <property type="protein sequence ID" value="QPC80816.1"/>
    <property type="molecule type" value="Genomic_DNA"/>
</dbReference>
<dbReference type="InterPro" id="IPR001360">
    <property type="entry name" value="Glyco_hydro_1"/>
</dbReference>
<organism evidence="1 2">
    <name type="scientific">Phototrophicus methaneseepsis</name>
    <dbReference type="NCBI Taxonomy" id="2710758"/>
    <lineage>
        <taxon>Bacteria</taxon>
        <taxon>Bacillati</taxon>
        <taxon>Chloroflexota</taxon>
        <taxon>Candidatus Thermofontia</taxon>
        <taxon>Phototrophicales</taxon>
        <taxon>Phototrophicaceae</taxon>
        <taxon>Phototrophicus</taxon>
    </lineage>
</organism>
<keyword evidence="1" id="KW-0378">Hydrolase</keyword>
<protein>
    <submittedName>
        <fullName evidence="1">Family 1 glycosylhydrolase</fullName>
    </submittedName>
</protein>
<dbReference type="SUPFAM" id="SSF51445">
    <property type="entry name" value="(Trans)glycosidases"/>
    <property type="match status" value="1"/>
</dbReference>
<sequence length="346" mass="40295">MVTEKPIELWAFLENSDFQRKKDGQIVRHDEVALIRHDEFLDSDYQLLTEIGCVGVRDAARWYVTHTGPNQFDWTWLDRVVAAAEKYQLKLYLDLWHYGYPDWLDLMSPDAVEQFTDFARQIALRYPSLEYWCIANEPSLLVDFGGFDGRWSPFLQNQADELRRQIARMIISASRAVLEVIPNAQLVLPDPWHAPGRFSEDEQAAVLDMVMGRREPELGGASELVTVVGLNHYRDSTLPPLHKLFLNARKRWPDKPIWFTETSGPPEGWQQSEWFWWMLAETRLANLEGADIPVLTWAPALSMYDWVDETKHLPNGIWKLEPDGTRVPNDYMLEAIELAREYGYLR</sequence>
<evidence type="ECO:0000313" key="2">
    <source>
        <dbReference type="Proteomes" id="UP000594468"/>
    </source>
</evidence>
<dbReference type="Proteomes" id="UP000594468">
    <property type="component" value="Chromosome"/>
</dbReference>
<dbReference type="RefSeq" id="WP_195168891.1">
    <property type="nucleotide sequence ID" value="NZ_CP062983.1"/>
</dbReference>
<accession>A0A7S8E5M8</accession>
<name>A0A7S8E5M8_9CHLR</name>
<dbReference type="Pfam" id="PF00232">
    <property type="entry name" value="Glyco_hydro_1"/>
    <property type="match status" value="1"/>
</dbReference>
<proteinExistence type="predicted"/>
<evidence type="ECO:0000313" key="1">
    <source>
        <dbReference type="EMBL" id="QPC80816.1"/>
    </source>
</evidence>
<dbReference type="GO" id="GO:0005975">
    <property type="term" value="P:carbohydrate metabolic process"/>
    <property type="evidence" value="ECO:0007669"/>
    <property type="project" value="InterPro"/>
</dbReference>
<dbReference type="Gene3D" id="3.20.20.80">
    <property type="entry name" value="Glycosidases"/>
    <property type="match status" value="1"/>
</dbReference>
<reference evidence="1 2" key="1">
    <citation type="submission" date="2020-02" db="EMBL/GenBank/DDBJ databases">
        <authorList>
            <person name="Zheng R.K."/>
            <person name="Sun C.M."/>
        </authorList>
    </citation>
    <scope>NUCLEOTIDE SEQUENCE [LARGE SCALE GENOMIC DNA]</scope>
    <source>
        <strain evidence="2">rifampicinis</strain>
    </source>
</reference>
<dbReference type="InterPro" id="IPR017853">
    <property type="entry name" value="GH"/>
</dbReference>
<gene>
    <name evidence="1" type="ORF">G4Y79_13975</name>
</gene>
<keyword evidence="2" id="KW-1185">Reference proteome</keyword>